<comment type="caution">
    <text evidence="2">The sequence shown here is derived from an EMBL/GenBank/DDBJ whole genome shotgun (WGS) entry which is preliminary data.</text>
</comment>
<reference evidence="2" key="1">
    <citation type="submission" date="2021-02" db="EMBL/GenBank/DDBJ databases">
        <authorList>
            <person name="Dougan E. K."/>
            <person name="Rhodes N."/>
            <person name="Thang M."/>
            <person name="Chan C."/>
        </authorList>
    </citation>
    <scope>NUCLEOTIDE SEQUENCE</scope>
</reference>
<proteinExistence type="predicted"/>
<organism evidence="2 3">
    <name type="scientific">Symbiodinium natans</name>
    <dbReference type="NCBI Taxonomy" id="878477"/>
    <lineage>
        <taxon>Eukaryota</taxon>
        <taxon>Sar</taxon>
        <taxon>Alveolata</taxon>
        <taxon>Dinophyceae</taxon>
        <taxon>Suessiales</taxon>
        <taxon>Symbiodiniaceae</taxon>
        <taxon>Symbiodinium</taxon>
    </lineage>
</organism>
<dbReference type="AlphaFoldDB" id="A0A812J5Q6"/>
<gene>
    <name evidence="2" type="ORF">SNAT2548_LOCUS5051</name>
</gene>
<keyword evidence="1" id="KW-0175">Coiled coil</keyword>
<dbReference type="Proteomes" id="UP000604046">
    <property type="component" value="Unassembled WGS sequence"/>
</dbReference>
<sequence>MGSIPSLPEASEDTIVDEQTATDGHITASQNLEDYAQAFQAACASQKTLAVKLLYCDGKREPQAPHLLTADDVNAMMRMKFTGAAFKHNLKKARDHISRDASIAKAAAVAFTLAAELGYANNPLIIDRSNVNSDAHSGVRNDTALSRLAVAQSLTEDVVNLGLVMLSRLTTLAYCRKHALGGMAMPKGQPFTGGRQKFYSVAKVLIAPYAFKVLAHIDSNNGQKRSQIAVIPYTADKGMDMAAWAVLPCALEEPPRFQGGPSELRGVTRTVERVVEMDALGILALGNTEVQARLFLQLLKGSLPILHLVHPFTSALLRRSMAGGSMSTLLTASGLESLRKAAAPLAALYYGIYSSETGARVGPADAKAAKPHPAWSDLGKRLAAHVSLAKVDEDTIKKVLAATGGSIDKTATPLQIRAKREAVPKEMRSLAAPDINETDIISDISLADDATKEIAVPDAAAAKSRVKRFDLSKVMPTKQQGMLGMVGGALGLGKKTVDVSDDEIMEMITGSFAAVQGAQAMLDSGDLEYMELADSFFAGAKASFTSGVEEAALPEFKKVVIDSFVSAVQSTHAKHEAREKLREERARAEEDARKAAAEAAAEQAKRGAAIIAQWRALPPESRAGDALTERLTAASLTLTDVQQELNDDEDVWVMAVLQTGEDRPPRESEGGEEEEAATYVPLQQGQLARVDPRIYRWGTAASTMHPTAAVAAAAAANREEWDDTPLVQTHWTTPRRSTAT</sequence>
<evidence type="ECO:0000313" key="2">
    <source>
        <dbReference type="EMBL" id="CAE7191563.1"/>
    </source>
</evidence>
<dbReference type="EMBL" id="CAJNDS010000315">
    <property type="protein sequence ID" value="CAE7191563.1"/>
    <property type="molecule type" value="Genomic_DNA"/>
</dbReference>
<accession>A0A812J5Q6</accession>
<name>A0A812J5Q6_9DINO</name>
<protein>
    <submittedName>
        <fullName evidence="2">Uncharacterized protein</fullName>
    </submittedName>
</protein>
<feature type="coiled-coil region" evidence="1">
    <location>
        <begin position="574"/>
        <end position="605"/>
    </location>
</feature>
<evidence type="ECO:0000313" key="3">
    <source>
        <dbReference type="Proteomes" id="UP000604046"/>
    </source>
</evidence>
<keyword evidence="3" id="KW-1185">Reference proteome</keyword>
<evidence type="ECO:0000256" key="1">
    <source>
        <dbReference type="SAM" id="Coils"/>
    </source>
</evidence>